<dbReference type="STRING" id="3880.A0A072VAS6"/>
<dbReference type="InterPro" id="IPR009000">
    <property type="entry name" value="Transl_B-barrel_sf"/>
</dbReference>
<keyword evidence="2 4" id="KW-0689">Ribosomal protein</keyword>
<sequence length="253" mass="28189">MGSSGMLGPCKVFKGKKMPGRMGGKQRTVKNLWVYKIDPARNLMWVKGQVPGATGNFVFIKDAVYEKPDTSILPFPTYFVPEDEDTDDMKPLVADLGDVDPFMMGKMSILRCHHQRMIFSLESFTGMKFTLRFSGDGADDVEVRPAQVTVETIAVAAAVMAADTEKIVVQSVAGLLEMMLMMILILCQILTEVDEPQLAGLGEDAGSMHVYLHEQHRKINTENCLRDKRTWSLQKVNSSMQHGDKGNSKLRKT</sequence>
<dbReference type="AlphaFoldDB" id="A0A072VAS6"/>
<proteinExistence type="inferred from homology"/>
<dbReference type="Gene3D" id="2.40.30.10">
    <property type="entry name" value="Translation factors"/>
    <property type="match status" value="1"/>
</dbReference>
<evidence type="ECO:0000313" key="4">
    <source>
        <dbReference type="EMBL" id="KEH39134.1"/>
    </source>
</evidence>
<dbReference type="HOGENOM" id="CLU_1099910_0_0_1"/>
<dbReference type="PANTHER" id="PTHR11229:SF8">
    <property type="entry name" value="LARGE RIBOSOMAL SUBUNIT PROTEIN UL3M"/>
    <property type="match status" value="1"/>
</dbReference>
<organism evidence="4 6">
    <name type="scientific">Medicago truncatula</name>
    <name type="common">Barrel medic</name>
    <name type="synonym">Medicago tribuloides</name>
    <dbReference type="NCBI Taxonomy" id="3880"/>
    <lineage>
        <taxon>Eukaryota</taxon>
        <taxon>Viridiplantae</taxon>
        <taxon>Streptophyta</taxon>
        <taxon>Embryophyta</taxon>
        <taxon>Tracheophyta</taxon>
        <taxon>Spermatophyta</taxon>
        <taxon>Magnoliopsida</taxon>
        <taxon>eudicotyledons</taxon>
        <taxon>Gunneridae</taxon>
        <taxon>Pentapetalae</taxon>
        <taxon>rosids</taxon>
        <taxon>fabids</taxon>
        <taxon>Fabales</taxon>
        <taxon>Fabaceae</taxon>
        <taxon>Papilionoideae</taxon>
        <taxon>50 kb inversion clade</taxon>
        <taxon>NPAAA clade</taxon>
        <taxon>Hologalegina</taxon>
        <taxon>IRL clade</taxon>
        <taxon>Trifolieae</taxon>
        <taxon>Medicago</taxon>
    </lineage>
</organism>
<dbReference type="GO" id="GO:1990904">
    <property type="term" value="C:ribonucleoprotein complex"/>
    <property type="evidence" value="ECO:0007669"/>
    <property type="project" value="UniProtKB-KW"/>
</dbReference>
<dbReference type="SUPFAM" id="SSF50447">
    <property type="entry name" value="Translation proteins"/>
    <property type="match status" value="1"/>
</dbReference>
<dbReference type="PANTHER" id="PTHR11229">
    <property type="entry name" value="50S RIBOSOMAL PROTEIN L3"/>
    <property type="match status" value="1"/>
</dbReference>
<dbReference type="InterPro" id="IPR019927">
    <property type="entry name" value="Ribosomal_uL3_bac/org-type"/>
</dbReference>
<evidence type="ECO:0000313" key="6">
    <source>
        <dbReference type="Proteomes" id="UP000002051"/>
    </source>
</evidence>
<name>A0A072VAS6_MEDTR</name>
<dbReference type="GO" id="GO:0005840">
    <property type="term" value="C:ribosome"/>
    <property type="evidence" value="ECO:0007669"/>
    <property type="project" value="UniProtKB-KW"/>
</dbReference>
<reference evidence="4 6" key="2">
    <citation type="journal article" date="2014" name="BMC Genomics">
        <title>An improved genome release (version Mt4.0) for the model legume Medicago truncatula.</title>
        <authorList>
            <person name="Tang H."/>
            <person name="Krishnakumar V."/>
            <person name="Bidwell S."/>
            <person name="Rosen B."/>
            <person name="Chan A."/>
            <person name="Zhou S."/>
            <person name="Gentzbittel L."/>
            <person name="Childs K.L."/>
            <person name="Yandell M."/>
            <person name="Gundlach H."/>
            <person name="Mayer K.F."/>
            <person name="Schwartz D.C."/>
            <person name="Town C.D."/>
        </authorList>
    </citation>
    <scope>GENOME REANNOTATION</scope>
    <source>
        <strain evidence="4">A17</strain>
        <strain evidence="5 6">cv. Jemalong A17</strain>
    </source>
</reference>
<keyword evidence="6" id="KW-1185">Reference proteome</keyword>
<comment type="similarity">
    <text evidence="1">Belongs to the universal ribosomal protein uL3 family.</text>
</comment>
<accession>A0A072VAS6</accession>
<dbReference type="Proteomes" id="UP000002051">
    <property type="component" value="Chromosome 2"/>
</dbReference>
<gene>
    <name evidence="4" type="ordered locus">MTR_2g090370</name>
</gene>
<reference evidence="5" key="3">
    <citation type="submission" date="2015-04" db="UniProtKB">
        <authorList>
            <consortium name="EnsemblPlants"/>
        </authorList>
    </citation>
    <scope>IDENTIFICATION</scope>
    <source>
        <strain evidence="5">cv. Jemalong A17</strain>
    </source>
</reference>
<evidence type="ECO:0000256" key="2">
    <source>
        <dbReference type="ARBA" id="ARBA00022980"/>
    </source>
</evidence>
<dbReference type="EMBL" id="CM001218">
    <property type="protein sequence ID" value="KEH39134.1"/>
    <property type="molecule type" value="Genomic_DNA"/>
</dbReference>
<dbReference type="EnsemblPlants" id="KEH39134">
    <property type="protein sequence ID" value="KEH39134"/>
    <property type="gene ID" value="MTR_2g090370"/>
</dbReference>
<keyword evidence="3" id="KW-0687">Ribonucleoprotein</keyword>
<evidence type="ECO:0000313" key="5">
    <source>
        <dbReference type="EnsemblPlants" id="KEH39134"/>
    </source>
</evidence>
<dbReference type="GO" id="GO:0003735">
    <property type="term" value="F:structural constituent of ribosome"/>
    <property type="evidence" value="ECO:0007669"/>
    <property type="project" value="InterPro"/>
</dbReference>
<dbReference type="FunFam" id="2.40.30.10:FF:000004">
    <property type="entry name" value="50S ribosomal protein L3"/>
    <property type="match status" value="1"/>
</dbReference>
<reference evidence="4 6" key="1">
    <citation type="journal article" date="2011" name="Nature">
        <title>The Medicago genome provides insight into the evolution of rhizobial symbioses.</title>
        <authorList>
            <person name="Young N.D."/>
            <person name="Debelle F."/>
            <person name="Oldroyd G.E."/>
            <person name="Geurts R."/>
            <person name="Cannon S.B."/>
            <person name="Udvardi M.K."/>
            <person name="Benedito V.A."/>
            <person name="Mayer K.F."/>
            <person name="Gouzy J."/>
            <person name="Schoof H."/>
            <person name="Van de Peer Y."/>
            <person name="Proost S."/>
            <person name="Cook D.R."/>
            <person name="Meyers B.C."/>
            <person name="Spannagl M."/>
            <person name="Cheung F."/>
            <person name="De Mita S."/>
            <person name="Krishnakumar V."/>
            <person name="Gundlach H."/>
            <person name="Zhou S."/>
            <person name="Mudge J."/>
            <person name="Bharti A.K."/>
            <person name="Murray J.D."/>
            <person name="Naoumkina M.A."/>
            <person name="Rosen B."/>
            <person name="Silverstein K.A."/>
            <person name="Tang H."/>
            <person name="Rombauts S."/>
            <person name="Zhao P.X."/>
            <person name="Zhou P."/>
            <person name="Barbe V."/>
            <person name="Bardou P."/>
            <person name="Bechner M."/>
            <person name="Bellec A."/>
            <person name="Berger A."/>
            <person name="Berges H."/>
            <person name="Bidwell S."/>
            <person name="Bisseling T."/>
            <person name="Choisne N."/>
            <person name="Couloux A."/>
            <person name="Denny R."/>
            <person name="Deshpande S."/>
            <person name="Dai X."/>
            <person name="Doyle J.J."/>
            <person name="Dudez A.M."/>
            <person name="Farmer A.D."/>
            <person name="Fouteau S."/>
            <person name="Franken C."/>
            <person name="Gibelin C."/>
            <person name="Gish J."/>
            <person name="Goldstein S."/>
            <person name="Gonzalez A.J."/>
            <person name="Green P.J."/>
            <person name="Hallab A."/>
            <person name="Hartog M."/>
            <person name="Hua A."/>
            <person name="Humphray S.J."/>
            <person name="Jeong D.H."/>
            <person name="Jing Y."/>
            <person name="Jocker A."/>
            <person name="Kenton S.M."/>
            <person name="Kim D.J."/>
            <person name="Klee K."/>
            <person name="Lai H."/>
            <person name="Lang C."/>
            <person name="Lin S."/>
            <person name="Macmil S.L."/>
            <person name="Magdelenat G."/>
            <person name="Matthews L."/>
            <person name="McCorrison J."/>
            <person name="Monaghan E.L."/>
            <person name="Mun J.H."/>
            <person name="Najar F.Z."/>
            <person name="Nicholson C."/>
            <person name="Noirot C."/>
            <person name="O'Bleness M."/>
            <person name="Paule C.R."/>
            <person name="Poulain J."/>
            <person name="Prion F."/>
            <person name="Qin B."/>
            <person name="Qu C."/>
            <person name="Retzel E.F."/>
            <person name="Riddle C."/>
            <person name="Sallet E."/>
            <person name="Samain S."/>
            <person name="Samson N."/>
            <person name="Sanders I."/>
            <person name="Saurat O."/>
            <person name="Scarpelli C."/>
            <person name="Schiex T."/>
            <person name="Segurens B."/>
            <person name="Severin A.J."/>
            <person name="Sherrier D.J."/>
            <person name="Shi R."/>
            <person name="Sims S."/>
            <person name="Singer S.R."/>
            <person name="Sinharoy S."/>
            <person name="Sterck L."/>
            <person name="Viollet A."/>
            <person name="Wang B.B."/>
            <person name="Wang K."/>
            <person name="Wang M."/>
            <person name="Wang X."/>
            <person name="Warfsmann J."/>
            <person name="Weissenbach J."/>
            <person name="White D.D."/>
            <person name="White J.D."/>
            <person name="Wiley G.B."/>
            <person name="Wincker P."/>
            <person name="Xing Y."/>
            <person name="Yang L."/>
            <person name="Yao Z."/>
            <person name="Ying F."/>
            <person name="Zhai J."/>
            <person name="Zhou L."/>
            <person name="Zuber A."/>
            <person name="Denarie J."/>
            <person name="Dixon R.A."/>
            <person name="May G.D."/>
            <person name="Schwartz D.C."/>
            <person name="Rogers J."/>
            <person name="Quetier F."/>
            <person name="Town C.D."/>
            <person name="Roe B.A."/>
        </authorList>
    </citation>
    <scope>NUCLEOTIDE SEQUENCE [LARGE SCALE GENOMIC DNA]</scope>
    <source>
        <strain evidence="4">A17</strain>
        <strain evidence="5 6">cv. Jemalong A17</strain>
    </source>
</reference>
<evidence type="ECO:0000256" key="3">
    <source>
        <dbReference type="ARBA" id="ARBA00023274"/>
    </source>
</evidence>
<evidence type="ECO:0000256" key="1">
    <source>
        <dbReference type="ARBA" id="ARBA00006540"/>
    </source>
</evidence>
<protein>
    <submittedName>
        <fullName evidence="4">Ribosomal protein L3</fullName>
    </submittedName>
</protein>
<dbReference type="GO" id="GO:0006412">
    <property type="term" value="P:translation"/>
    <property type="evidence" value="ECO:0007669"/>
    <property type="project" value="InterPro"/>
</dbReference>